<feature type="compositionally biased region" description="Polar residues" evidence="1">
    <location>
        <begin position="92"/>
        <end position="101"/>
    </location>
</feature>
<evidence type="ECO:0000313" key="2">
    <source>
        <dbReference type="EMBL" id="PRQ72791.1"/>
    </source>
</evidence>
<dbReference type="Proteomes" id="UP000239560">
    <property type="component" value="Unassembled WGS sequence"/>
</dbReference>
<accession>A0A2T0A451</accession>
<name>A0A2T0A451_RHOTO</name>
<evidence type="ECO:0000313" key="3">
    <source>
        <dbReference type="Proteomes" id="UP000239560"/>
    </source>
</evidence>
<feature type="compositionally biased region" description="Basic residues" evidence="1">
    <location>
        <begin position="104"/>
        <end position="128"/>
    </location>
</feature>
<reference evidence="2 3" key="1">
    <citation type="journal article" date="2018" name="Elife">
        <title>Functional genomics of lipid metabolism in the oleaginous yeast Rhodosporidium toruloides.</title>
        <authorList>
            <person name="Coradetti S.T."/>
            <person name="Pinel D."/>
            <person name="Geiselman G."/>
            <person name="Ito M."/>
            <person name="Mondo S."/>
            <person name="Reilly M.C."/>
            <person name="Cheng Y.F."/>
            <person name="Bauer S."/>
            <person name="Grigoriev I."/>
            <person name="Gladden J.M."/>
            <person name="Simmons B.A."/>
            <person name="Brem R."/>
            <person name="Arkin A.P."/>
            <person name="Skerker J.M."/>
        </authorList>
    </citation>
    <scope>NUCLEOTIDE SEQUENCE [LARGE SCALE GENOMIC DNA]</scope>
    <source>
        <strain evidence="2 3">NBRC 0880</strain>
    </source>
</reference>
<dbReference type="EMBL" id="LCTV02000009">
    <property type="protein sequence ID" value="PRQ72791.1"/>
    <property type="molecule type" value="Genomic_DNA"/>
</dbReference>
<feature type="compositionally biased region" description="Basic and acidic residues" evidence="1">
    <location>
        <begin position="45"/>
        <end position="58"/>
    </location>
</feature>
<protein>
    <submittedName>
        <fullName evidence="2">Uncharacterized protein</fullName>
    </submittedName>
</protein>
<feature type="region of interest" description="Disordered" evidence="1">
    <location>
        <begin position="35"/>
        <end position="179"/>
    </location>
</feature>
<organism evidence="2 3">
    <name type="scientific">Rhodotorula toruloides</name>
    <name type="common">Yeast</name>
    <name type="synonym">Rhodosporidium toruloides</name>
    <dbReference type="NCBI Taxonomy" id="5286"/>
    <lineage>
        <taxon>Eukaryota</taxon>
        <taxon>Fungi</taxon>
        <taxon>Dikarya</taxon>
        <taxon>Basidiomycota</taxon>
        <taxon>Pucciniomycotina</taxon>
        <taxon>Microbotryomycetes</taxon>
        <taxon>Sporidiobolales</taxon>
        <taxon>Sporidiobolaceae</taxon>
        <taxon>Rhodotorula</taxon>
    </lineage>
</organism>
<sequence length="179" mass="20427">MSRLIRRVWRAQERGKGERAFFRGGPVLAPAAVSPCESGTALPLRRGDERAAVERDAPETALAVDHCSSRRRNESSETGFSDRRKHFPRSPCSVSTQAVSERSSRRRKNERRRRGRHRWRPNVRRRTSDRRAAQRVVSSVPRLKCTRGSRWPSKVHPGPTKRVEQEAGGEARARVRPSC</sequence>
<feature type="non-terminal residue" evidence="2">
    <location>
        <position position="179"/>
    </location>
</feature>
<evidence type="ECO:0000256" key="1">
    <source>
        <dbReference type="SAM" id="MobiDB-lite"/>
    </source>
</evidence>
<proteinExistence type="predicted"/>
<dbReference type="AlphaFoldDB" id="A0A2T0A451"/>
<feature type="compositionally biased region" description="Basic and acidic residues" evidence="1">
    <location>
        <begin position="161"/>
        <end position="173"/>
    </location>
</feature>
<comment type="caution">
    <text evidence="2">The sequence shown here is derived from an EMBL/GenBank/DDBJ whole genome shotgun (WGS) entry which is preliminary data.</text>
</comment>
<gene>
    <name evidence="2" type="ORF">AAT19DRAFT_16715</name>
</gene>